<dbReference type="InterPro" id="IPR012338">
    <property type="entry name" value="Beta-lactam/transpept-like"/>
</dbReference>
<dbReference type="EMBL" id="NBTM02000001">
    <property type="protein sequence ID" value="PNL92051.1"/>
    <property type="molecule type" value="Genomic_DNA"/>
</dbReference>
<dbReference type="SUPFAM" id="SSF56519">
    <property type="entry name" value="Penicillin binding protein dimerisation domain"/>
    <property type="match status" value="1"/>
</dbReference>
<feature type="compositionally biased region" description="Basic and acidic residues" evidence="11">
    <location>
        <begin position="1"/>
        <end position="11"/>
    </location>
</feature>
<dbReference type="InterPro" id="IPR001460">
    <property type="entry name" value="PCN-bd_Tpept"/>
</dbReference>
<sequence length="738" mass="80084">MKVGDKLDQGDQNKQPKQYEDAEEKLNKMGSDDQDQPKRRAPIWGSFLNRLNVMLIGIFVLFAMLILRLSYLQLVQGDMFSDLVNATETTIVEASVPRGLIIDSEGELMVSNEALPAISYTRGQDTSGEDMVQTAQNLAKYIAVDFEDVSDRDLQDYFVAANTDIINDRLTDDEVSAADDEIYAIQVSKVTDDDLNGLSDQDKEAAVIFAKMNAASSLSTVMIKNDGVTTKETAVVAEHSAELPGVNVTTDWKRTYPQDSLLRSLLGSVSSTEEGIPSDQQDFYLAKGYALNDRVGVSYIEEQYEADLRGSKTTYETEVSQDGEIIHSEQTYAGEMGNTVQLTIDSEYQAELEAYATQYLEDATTEDNNSIYIVASDPDTGAIYALVGKKKNSDGEIVDDALGTINNVFVSGSVVKPATISAAYGEGLLEVGSDNEITDEPLYFSGTPVKASWWFTSGNDSTPRILTDKQALAQSSNVYMIKLAMAMGGVNYYEPYMDLSELDTDAVYDTLRSYYVEFGLGVSTGIDLENESTGLIGADTGDPGNALDLSFGQFDTYSPIQLNQYISTIANGGTRYALHVLDKILAPTEDEETAGDGATVYEYQPTVLNELSITDEMLAEVQEGIWSVIHTSTGLGNAIFANFPIEVAGKSGTATVSDTLENSTWAGWAPYDDPEIAVSIVIPGTTPNVSVSAQAAAPNVLGLYYDIEEYQNKVADQLAENAEASAEEAEALEETGAQ</sequence>
<dbReference type="InterPro" id="IPR050515">
    <property type="entry name" value="Beta-lactam/transpept"/>
</dbReference>
<feature type="transmembrane region" description="Helical" evidence="12">
    <location>
        <begin position="47"/>
        <end position="71"/>
    </location>
</feature>
<evidence type="ECO:0000256" key="2">
    <source>
        <dbReference type="ARBA" id="ARBA00007171"/>
    </source>
</evidence>
<feature type="coiled-coil region" evidence="10">
    <location>
        <begin position="707"/>
        <end position="735"/>
    </location>
</feature>
<keyword evidence="5" id="KW-0133">Cell shape</keyword>
<dbReference type="Pfam" id="PF03717">
    <property type="entry name" value="PBP_dimer"/>
    <property type="match status" value="1"/>
</dbReference>
<comment type="similarity">
    <text evidence="2">Belongs to the transpeptidase family.</text>
</comment>
<evidence type="ECO:0000256" key="9">
    <source>
        <dbReference type="ARBA" id="ARBA00023316"/>
    </source>
</evidence>
<dbReference type="InterPro" id="IPR005311">
    <property type="entry name" value="PBP_dimer"/>
</dbReference>
<dbReference type="GO" id="GO:0008658">
    <property type="term" value="F:penicillin binding"/>
    <property type="evidence" value="ECO:0007669"/>
    <property type="project" value="InterPro"/>
</dbReference>
<keyword evidence="6" id="KW-0573">Peptidoglycan synthesis</keyword>
<evidence type="ECO:0000256" key="10">
    <source>
        <dbReference type="SAM" id="Coils"/>
    </source>
</evidence>
<dbReference type="PANTHER" id="PTHR30627:SF2">
    <property type="entry name" value="PEPTIDOGLYCAN D,D-TRANSPEPTIDASE MRDA"/>
    <property type="match status" value="1"/>
</dbReference>
<evidence type="ECO:0000256" key="7">
    <source>
        <dbReference type="ARBA" id="ARBA00022989"/>
    </source>
</evidence>
<evidence type="ECO:0000259" key="13">
    <source>
        <dbReference type="Pfam" id="PF00905"/>
    </source>
</evidence>
<evidence type="ECO:0000256" key="3">
    <source>
        <dbReference type="ARBA" id="ARBA00022475"/>
    </source>
</evidence>
<dbReference type="GO" id="GO:0005886">
    <property type="term" value="C:plasma membrane"/>
    <property type="evidence" value="ECO:0007669"/>
    <property type="project" value="UniProtKB-SubCell"/>
</dbReference>
<dbReference type="PANTHER" id="PTHR30627">
    <property type="entry name" value="PEPTIDOGLYCAN D,D-TRANSPEPTIDASE"/>
    <property type="match status" value="1"/>
</dbReference>
<evidence type="ECO:0000256" key="6">
    <source>
        <dbReference type="ARBA" id="ARBA00022984"/>
    </source>
</evidence>
<proteinExistence type="inferred from homology"/>
<keyword evidence="4 12" id="KW-0812">Transmembrane</keyword>
<evidence type="ECO:0000256" key="12">
    <source>
        <dbReference type="SAM" id="Phobius"/>
    </source>
</evidence>
<feature type="domain" description="Penicillin-binding protein dimerisation" evidence="14">
    <location>
        <begin position="95"/>
        <end position="328"/>
    </location>
</feature>
<evidence type="ECO:0000256" key="4">
    <source>
        <dbReference type="ARBA" id="ARBA00022692"/>
    </source>
</evidence>
<organism evidence="15 16">
    <name type="scientific">Aerococcus viridans</name>
    <dbReference type="NCBI Taxonomy" id="1377"/>
    <lineage>
        <taxon>Bacteria</taxon>
        <taxon>Bacillati</taxon>
        <taxon>Bacillota</taxon>
        <taxon>Bacilli</taxon>
        <taxon>Lactobacillales</taxon>
        <taxon>Aerococcaceae</taxon>
        <taxon>Aerococcus</taxon>
    </lineage>
</organism>
<feature type="domain" description="Penicillin-binding protein transpeptidase" evidence="13">
    <location>
        <begin position="372"/>
        <end position="694"/>
    </location>
</feature>
<feature type="compositionally biased region" description="Basic and acidic residues" evidence="11">
    <location>
        <begin position="17"/>
        <end position="37"/>
    </location>
</feature>
<name>A0A2J9PPS2_9LACT</name>
<evidence type="ECO:0000256" key="1">
    <source>
        <dbReference type="ARBA" id="ARBA00004162"/>
    </source>
</evidence>
<keyword evidence="3" id="KW-1003">Cell membrane</keyword>
<reference evidence="16" key="1">
    <citation type="submission" date="2017-12" db="EMBL/GenBank/DDBJ databases">
        <title>FDA dAtabase for Regulatory Grade micrObial Sequences (FDA-ARGOS): Supporting development and validation of Infectious Disease Dx tests.</title>
        <authorList>
            <person name="Hoffmann M."/>
            <person name="Allard M."/>
            <person name="Evans P."/>
            <person name="Brown E."/>
            <person name="Tallon L."/>
            <person name="Sadzewicz L."/>
            <person name="Sengamalay N."/>
            <person name="Ott S."/>
            <person name="Godinez A."/>
            <person name="Nagaraj S."/>
            <person name="Vavikolanu K."/>
            <person name="Aluvathingal J."/>
            <person name="Nadendla S."/>
            <person name="Sichtig H."/>
        </authorList>
    </citation>
    <scope>NUCLEOTIDE SEQUENCE [LARGE SCALE GENOMIC DNA]</scope>
    <source>
        <strain evidence="16">FDAARGOS_249</strain>
    </source>
</reference>
<dbReference type="GO" id="GO:0009252">
    <property type="term" value="P:peptidoglycan biosynthetic process"/>
    <property type="evidence" value="ECO:0007669"/>
    <property type="project" value="UniProtKB-KW"/>
</dbReference>
<dbReference type="GO" id="GO:0071555">
    <property type="term" value="P:cell wall organization"/>
    <property type="evidence" value="ECO:0007669"/>
    <property type="project" value="UniProtKB-KW"/>
</dbReference>
<dbReference type="GO" id="GO:0071972">
    <property type="term" value="F:peptidoglycan L,D-transpeptidase activity"/>
    <property type="evidence" value="ECO:0007669"/>
    <property type="project" value="TreeGrafter"/>
</dbReference>
<dbReference type="Gene3D" id="1.10.10.1230">
    <property type="entry name" value="Penicillin-binding protein, N-terminal non-catalytic domain, head sub-domain"/>
    <property type="match status" value="1"/>
</dbReference>
<evidence type="ECO:0000256" key="8">
    <source>
        <dbReference type="ARBA" id="ARBA00023136"/>
    </source>
</evidence>
<dbReference type="Gene3D" id="3.40.710.10">
    <property type="entry name" value="DD-peptidase/beta-lactamase superfamily"/>
    <property type="match status" value="1"/>
</dbReference>
<evidence type="ECO:0000313" key="15">
    <source>
        <dbReference type="EMBL" id="PNL92051.1"/>
    </source>
</evidence>
<protein>
    <submittedName>
        <fullName evidence="15">Penicillin-binding protein 2</fullName>
    </submittedName>
</protein>
<evidence type="ECO:0000256" key="11">
    <source>
        <dbReference type="SAM" id="MobiDB-lite"/>
    </source>
</evidence>
<evidence type="ECO:0000313" key="16">
    <source>
        <dbReference type="Proteomes" id="UP000192813"/>
    </source>
</evidence>
<dbReference type="AlphaFoldDB" id="A0A2J9PPS2"/>
<gene>
    <name evidence="15" type="ORF">A6J77_007345</name>
</gene>
<accession>A0A2J9PPS2</accession>
<keyword evidence="9" id="KW-0961">Cell wall biogenesis/degradation</keyword>
<evidence type="ECO:0000259" key="14">
    <source>
        <dbReference type="Pfam" id="PF03717"/>
    </source>
</evidence>
<feature type="region of interest" description="Disordered" evidence="11">
    <location>
        <begin position="1"/>
        <end position="37"/>
    </location>
</feature>
<evidence type="ECO:0000256" key="5">
    <source>
        <dbReference type="ARBA" id="ARBA00022960"/>
    </source>
</evidence>
<dbReference type="Pfam" id="PF00905">
    <property type="entry name" value="Transpeptidase"/>
    <property type="match status" value="1"/>
</dbReference>
<comment type="subcellular location">
    <subcellularLocation>
        <location evidence="1">Cell membrane</location>
        <topology evidence="1">Single-pass membrane protein</topology>
    </subcellularLocation>
</comment>
<comment type="caution">
    <text evidence="15">The sequence shown here is derived from an EMBL/GenBank/DDBJ whole genome shotgun (WGS) entry which is preliminary data.</text>
</comment>
<dbReference type="InterPro" id="IPR036138">
    <property type="entry name" value="PBP_dimer_sf"/>
</dbReference>
<dbReference type="SUPFAM" id="SSF56601">
    <property type="entry name" value="beta-lactamase/transpeptidase-like"/>
    <property type="match status" value="1"/>
</dbReference>
<dbReference type="Gene3D" id="3.90.1310.10">
    <property type="entry name" value="Penicillin-binding protein 2a (Domain 2)"/>
    <property type="match status" value="1"/>
</dbReference>
<keyword evidence="10" id="KW-0175">Coiled coil</keyword>
<dbReference type="GO" id="GO:0008360">
    <property type="term" value="P:regulation of cell shape"/>
    <property type="evidence" value="ECO:0007669"/>
    <property type="project" value="UniProtKB-KW"/>
</dbReference>
<keyword evidence="7 12" id="KW-1133">Transmembrane helix</keyword>
<dbReference type="Proteomes" id="UP000192813">
    <property type="component" value="Unassembled WGS sequence"/>
</dbReference>
<keyword evidence="8 12" id="KW-0472">Membrane</keyword>